<dbReference type="AlphaFoldDB" id="D7FZI4"/>
<keyword evidence="2" id="KW-1185">Reference proteome</keyword>
<organism evidence="1 2">
    <name type="scientific">Ectocarpus siliculosus</name>
    <name type="common">Brown alga</name>
    <name type="synonym">Conferva siliculosa</name>
    <dbReference type="NCBI Taxonomy" id="2880"/>
    <lineage>
        <taxon>Eukaryota</taxon>
        <taxon>Sar</taxon>
        <taxon>Stramenopiles</taxon>
        <taxon>Ochrophyta</taxon>
        <taxon>PX clade</taxon>
        <taxon>Phaeophyceae</taxon>
        <taxon>Ectocarpales</taxon>
        <taxon>Ectocarpaceae</taxon>
        <taxon>Ectocarpus</taxon>
    </lineage>
</organism>
<accession>D7FZI4</accession>
<gene>
    <name evidence="1" type="ORF">Esi_0374_0015</name>
</gene>
<dbReference type="EMBL" id="FN648569">
    <property type="protein sequence ID" value="CBJ32791.1"/>
    <property type="molecule type" value="Genomic_DNA"/>
</dbReference>
<dbReference type="EMBL" id="FN649728">
    <property type="protein sequence ID" value="CBJ32791.1"/>
    <property type="molecule type" value="Genomic_DNA"/>
</dbReference>
<evidence type="ECO:0000313" key="1">
    <source>
        <dbReference type="EMBL" id="CBJ32791.1"/>
    </source>
</evidence>
<dbReference type="Proteomes" id="UP000002630">
    <property type="component" value="Linkage Group LG03"/>
</dbReference>
<dbReference type="InParanoid" id="D7FZI4"/>
<protein>
    <submittedName>
        <fullName evidence="1">Uncharacterized protein</fullName>
    </submittedName>
</protein>
<proteinExistence type="predicted"/>
<reference evidence="1 2" key="1">
    <citation type="journal article" date="2010" name="Nature">
        <title>The Ectocarpus genome and the independent evolution of multicellularity in brown algae.</title>
        <authorList>
            <person name="Cock J.M."/>
            <person name="Sterck L."/>
            <person name="Rouze P."/>
            <person name="Scornet D."/>
            <person name="Allen A.E."/>
            <person name="Amoutzias G."/>
            <person name="Anthouard V."/>
            <person name="Artiguenave F."/>
            <person name="Aury J.M."/>
            <person name="Badger J.H."/>
            <person name="Beszteri B."/>
            <person name="Billiau K."/>
            <person name="Bonnet E."/>
            <person name="Bothwell J.H."/>
            <person name="Bowler C."/>
            <person name="Boyen C."/>
            <person name="Brownlee C."/>
            <person name="Carrano C.J."/>
            <person name="Charrier B."/>
            <person name="Cho G.Y."/>
            <person name="Coelho S.M."/>
            <person name="Collen J."/>
            <person name="Corre E."/>
            <person name="Da Silva C."/>
            <person name="Delage L."/>
            <person name="Delaroque N."/>
            <person name="Dittami S.M."/>
            <person name="Doulbeau S."/>
            <person name="Elias M."/>
            <person name="Farnham G."/>
            <person name="Gachon C.M."/>
            <person name="Gschloessl B."/>
            <person name="Heesch S."/>
            <person name="Jabbari K."/>
            <person name="Jubin C."/>
            <person name="Kawai H."/>
            <person name="Kimura K."/>
            <person name="Kloareg B."/>
            <person name="Kupper F.C."/>
            <person name="Lang D."/>
            <person name="Le Bail A."/>
            <person name="Leblanc C."/>
            <person name="Lerouge P."/>
            <person name="Lohr M."/>
            <person name="Lopez P.J."/>
            <person name="Martens C."/>
            <person name="Maumus F."/>
            <person name="Michel G."/>
            <person name="Miranda-Saavedra D."/>
            <person name="Morales J."/>
            <person name="Moreau H."/>
            <person name="Motomura T."/>
            <person name="Nagasato C."/>
            <person name="Napoli C.A."/>
            <person name="Nelson D.R."/>
            <person name="Nyvall-Collen P."/>
            <person name="Peters A.F."/>
            <person name="Pommier C."/>
            <person name="Potin P."/>
            <person name="Poulain J."/>
            <person name="Quesneville H."/>
            <person name="Read B."/>
            <person name="Rensing S.A."/>
            <person name="Ritter A."/>
            <person name="Rousvoal S."/>
            <person name="Samanta M."/>
            <person name="Samson G."/>
            <person name="Schroeder D.C."/>
            <person name="Segurens B."/>
            <person name="Strittmatter M."/>
            <person name="Tonon T."/>
            <person name="Tregear J.W."/>
            <person name="Valentin K."/>
            <person name="von Dassow P."/>
            <person name="Yamagishi T."/>
            <person name="Van de Peer Y."/>
            <person name="Wincker P."/>
        </authorList>
    </citation>
    <scope>NUCLEOTIDE SEQUENCE [LARGE SCALE GENOMIC DNA]</scope>
    <source>
        <strain evidence="2">Ec32 / CCAP1310/4</strain>
    </source>
</reference>
<sequence>MTPWRQQGYHGWFFDRRASGVHANLTGLPVFSTGLACSSDAFNYFSLSGKRYSVNATFVGLGCLSPALLRRLRSWHLATLGLPGAAWELDVLPLMKIIRLLQNGCKAEIAVGDKQTITALVRMGLLTANLDSPMHSLWTNQKHHNAKTERACQACTVPRKDLGNPRYDIVKNARSADGLREDLALVASIEKRQEQLKMSRALGVVVPRYPNPLDEVTFDRVEGCGMDVLHQSALNAGKKIMTFVLDALDSAGSEIVRGRFAWRRMLPPNVSPMADITSAGGWAALTGQQLWLVSSIFPFLVAPIFSHPNLLDDYVRAMVVAEVADRIDVNSGTPAGKAAVCAAFQDLIKACSWSSFVVRSPSFTAEGLRTLQKSQIDQVKQVTRVMGVALGSIHKGLHIARNVVRQRRCDELQRRRGKEQAAESIGSFGEWTRQRRTYVAYYERQLSYASAGGRRRVDGLGLDWKEVGNPNGHGWRSLSGHPPGRIRSPAARARSARHGVGGTAMGLCGVGTKPCRNGGTSSGSRWS</sequence>
<evidence type="ECO:0000313" key="2">
    <source>
        <dbReference type="Proteomes" id="UP000002630"/>
    </source>
</evidence>
<name>D7FZI4_ECTSI</name>